<evidence type="ECO:0000313" key="3">
    <source>
        <dbReference type="Proteomes" id="UP000282574"/>
    </source>
</evidence>
<keyword evidence="1" id="KW-0732">Signal</keyword>
<accession>A0AB37UCU8</accession>
<proteinExistence type="predicted"/>
<sequence>MKFIVNRAIAALAAVAYLLMHAPAQASQVEACDIHANSENQKILGGVQYLMYQRLHQSLNAIQKDEFNKARTAFNSFLRFQNAYTEAVNTTLDTEAPNISNAMIDCLTDNDKQNKYPKDILIDYASRNGW</sequence>
<evidence type="ECO:0000313" key="2">
    <source>
        <dbReference type="EMBL" id="RUT06319.1"/>
    </source>
</evidence>
<comment type="caution">
    <text evidence="2">The sequence shown here is derived from an EMBL/GenBank/DDBJ whole genome shotgun (WGS) entry which is preliminary data.</text>
</comment>
<name>A0AB37UCU8_9CYAN</name>
<organism evidence="2 3">
    <name type="scientific">Chroococcidiopsis cubana SAG 39.79</name>
    <dbReference type="NCBI Taxonomy" id="388085"/>
    <lineage>
        <taxon>Bacteria</taxon>
        <taxon>Bacillati</taxon>
        <taxon>Cyanobacteriota</taxon>
        <taxon>Cyanophyceae</taxon>
        <taxon>Chroococcidiopsidales</taxon>
        <taxon>Chroococcidiopsidaceae</taxon>
        <taxon>Chroococcidiopsis</taxon>
    </lineage>
</organism>
<feature type="signal peptide" evidence="1">
    <location>
        <begin position="1"/>
        <end position="26"/>
    </location>
</feature>
<gene>
    <name evidence="2" type="ORF">DSM107010_53230</name>
</gene>
<protein>
    <recommendedName>
        <fullName evidence="4">Lysozyme inhibitor LprI N-terminal domain-containing protein</fullName>
    </recommendedName>
</protein>
<dbReference type="EMBL" id="RSCK01000069">
    <property type="protein sequence ID" value="RUT06319.1"/>
    <property type="molecule type" value="Genomic_DNA"/>
</dbReference>
<evidence type="ECO:0000256" key="1">
    <source>
        <dbReference type="SAM" id="SignalP"/>
    </source>
</evidence>
<feature type="chain" id="PRO_5044349780" description="Lysozyme inhibitor LprI N-terminal domain-containing protein" evidence="1">
    <location>
        <begin position="27"/>
        <end position="130"/>
    </location>
</feature>
<dbReference type="RefSeq" id="WP_015157495.1">
    <property type="nucleotide sequence ID" value="NZ_JAVKZF010000002.1"/>
</dbReference>
<dbReference type="Proteomes" id="UP000282574">
    <property type="component" value="Unassembled WGS sequence"/>
</dbReference>
<dbReference type="AlphaFoldDB" id="A0AB37UCU8"/>
<evidence type="ECO:0008006" key="4">
    <source>
        <dbReference type="Google" id="ProtNLM"/>
    </source>
</evidence>
<reference evidence="2 3" key="1">
    <citation type="journal article" date="2019" name="Genome Biol. Evol.">
        <title>Day and night: Metabolic profiles and evolutionary relationships of six axenic non-marine cyanobacteria.</title>
        <authorList>
            <person name="Will S.E."/>
            <person name="Henke P."/>
            <person name="Boedeker C."/>
            <person name="Huang S."/>
            <person name="Brinkmann H."/>
            <person name="Rohde M."/>
            <person name="Jarek M."/>
            <person name="Friedl T."/>
            <person name="Seufert S."/>
            <person name="Schumacher M."/>
            <person name="Overmann J."/>
            <person name="Neumann-Schaal M."/>
            <person name="Petersen J."/>
        </authorList>
    </citation>
    <scope>NUCLEOTIDE SEQUENCE [LARGE SCALE GENOMIC DNA]</scope>
    <source>
        <strain evidence="2 3">SAG 39.79</strain>
    </source>
</reference>
<keyword evidence="3" id="KW-1185">Reference proteome</keyword>